<dbReference type="EMBL" id="HACG01013679">
    <property type="protein sequence ID" value="CEK60544.1"/>
    <property type="molecule type" value="Transcribed_RNA"/>
</dbReference>
<feature type="non-terminal residue" evidence="2">
    <location>
        <position position="198"/>
    </location>
</feature>
<protein>
    <submittedName>
        <fullName evidence="2">Uncharacterized protein</fullName>
    </submittedName>
</protein>
<gene>
    <name evidence="2" type="primary">ORF39708</name>
</gene>
<proteinExistence type="predicted"/>
<evidence type="ECO:0000256" key="1">
    <source>
        <dbReference type="SAM" id="MobiDB-lite"/>
    </source>
</evidence>
<sequence length="198" mass="21021">QTPSPLATTSTPSPVSKLGTSNKVWSRKHMILNAVNQDESLKRIICNAGSKHEPGGISSEFKNRIIVNSTCSPIPTSPKMPILSPQDEEGEAASEEQGVSVQTHNDDPPTLDLSGLGQTKPAPRTMTHAQSATGVPGTPLVLIQTCSSTVVVDSAVLKEVPKNNNNNIELVKNKNTNFNSVSTIVATNDISITKTEDI</sequence>
<feature type="non-terminal residue" evidence="2">
    <location>
        <position position="1"/>
    </location>
</feature>
<evidence type="ECO:0000313" key="2">
    <source>
        <dbReference type="EMBL" id="CEK60544.1"/>
    </source>
</evidence>
<name>A0A0B6YW49_9EUPU</name>
<reference evidence="2" key="1">
    <citation type="submission" date="2014-12" db="EMBL/GenBank/DDBJ databases">
        <title>Insight into the proteome of Arion vulgaris.</title>
        <authorList>
            <person name="Aradska J."/>
            <person name="Bulat T."/>
            <person name="Smidak R."/>
            <person name="Sarate P."/>
            <person name="Gangsoo J."/>
            <person name="Sialana F."/>
            <person name="Bilban M."/>
            <person name="Lubec G."/>
        </authorList>
    </citation>
    <scope>NUCLEOTIDE SEQUENCE</scope>
    <source>
        <tissue evidence="2">Skin</tissue>
    </source>
</reference>
<organism evidence="2">
    <name type="scientific">Arion vulgaris</name>
    <dbReference type="NCBI Taxonomy" id="1028688"/>
    <lineage>
        <taxon>Eukaryota</taxon>
        <taxon>Metazoa</taxon>
        <taxon>Spiralia</taxon>
        <taxon>Lophotrochozoa</taxon>
        <taxon>Mollusca</taxon>
        <taxon>Gastropoda</taxon>
        <taxon>Heterobranchia</taxon>
        <taxon>Euthyneura</taxon>
        <taxon>Panpulmonata</taxon>
        <taxon>Eupulmonata</taxon>
        <taxon>Stylommatophora</taxon>
        <taxon>Helicina</taxon>
        <taxon>Arionoidea</taxon>
        <taxon>Arionidae</taxon>
        <taxon>Arion</taxon>
    </lineage>
</organism>
<dbReference type="AlphaFoldDB" id="A0A0B6YW49"/>
<accession>A0A0B6YW49</accession>
<feature type="region of interest" description="Disordered" evidence="1">
    <location>
        <begin position="1"/>
        <end position="21"/>
    </location>
</feature>
<feature type="region of interest" description="Disordered" evidence="1">
    <location>
        <begin position="72"/>
        <end position="135"/>
    </location>
</feature>
<feature type="compositionally biased region" description="Low complexity" evidence="1">
    <location>
        <begin position="1"/>
        <end position="16"/>
    </location>
</feature>